<evidence type="ECO:0000256" key="3">
    <source>
        <dbReference type="ARBA" id="ARBA00022692"/>
    </source>
</evidence>
<accession>A0A444VI29</accession>
<evidence type="ECO:0000256" key="4">
    <source>
        <dbReference type="ARBA" id="ARBA00022989"/>
    </source>
</evidence>
<dbReference type="SUPFAM" id="SSF52540">
    <property type="entry name" value="P-loop containing nucleoside triphosphate hydrolases"/>
    <property type="match status" value="1"/>
</dbReference>
<evidence type="ECO:0000259" key="7">
    <source>
        <dbReference type="Pfam" id="PF12696"/>
    </source>
</evidence>
<evidence type="ECO:0000256" key="6">
    <source>
        <dbReference type="SAM" id="Phobius"/>
    </source>
</evidence>
<dbReference type="InterPro" id="IPR027417">
    <property type="entry name" value="P-loop_NTPase"/>
</dbReference>
<gene>
    <name evidence="8" type="ORF">DN53_05700</name>
</gene>
<sequence length="534" mass="61724">MDTFLTDHWWVLYLLITLLIFGFQYFHRWAFWVLTVLFLGEGATLSAQLGWPQSAPLWLYAVLPAQFINAVMVLGLSLREDYDPIDHKYKVRLALRNGSLTLRNIRRGVSIIGSAGSGKTESVVYALLQHFHKHKFCGVIHDYKHFEITELAYPLFQDKDIPFHIVSFDTIHKRVNPIAPRYLPDEESVNEVSRVLLENLLEQRESIAHGSSKFFNDAVEGLLGGMIWMLRTHYPQYCTLPHLIAIYQYLNPWQLIHWLSGDLTVKAMADAFIAGKESERQTAGVLSTLANALKKISTRRIFMALSADEVDLDVNNPEHPSIVAIVNHPKYETAFSPIIATILHTITKQMSIRGRRHAFMLMEEAPTIRLLNMHRIPATLRSYDITTVYVMQDKAQNDMMYGEKASRTILSNLSYQFFGKVNDPSTALYYEQFFERIKRPFRSVTRKQDPFDPDTRVTKGEREVSKVRSDVFFRLRQGEFIAFSDGRDQRVRFPIPQWKRELPPPKYLGNSEKMAHNFQKIHAEAQALFKIAKD</sequence>
<feature type="domain" description="TraD/TraG TraM recognition site" evidence="7">
    <location>
        <begin position="360"/>
        <end position="429"/>
    </location>
</feature>
<dbReference type="PANTHER" id="PTHR37937:SF1">
    <property type="entry name" value="CONJUGATIVE TRANSFER: DNA TRANSPORT"/>
    <property type="match status" value="1"/>
</dbReference>
<keyword evidence="2" id="KW-1003">Cell membrane</keyword>
<keyword evidence="3 6" id="KW-0812">Transmembrane</keyword>
<dbReference type="Pfam" id="PF12696">
    <property type="entry name" value="TraG-D_C"/>
    <property type="match status" value="1"/>
</dbReference>
<dbReference type="Proteomes" id="UP000290261">
    <property type="component" value="Unassembled WGS sequence"/>
</dbReference>
<evidence type="ECO:0000313" key="8">
    <source>
        <dbReference type="EMBL" id="RYC50412.1"/>
    </source>
</evidence>
<evidence type="ECO:0000256" key="5">
    <source>
        <dbReference type="ARBA" id="ARBA00023136"/>
    </source>
</evidence>
<dbReference type="CDD" id="cd01127">
    <property type="entry name" value="TrwB_TraG_TraD_VirD4"/>
    <property type="match status" value="1"/>
</dbReference>
<organism evidence="8 9">
    <name type="scientific">Flagellimonas olearia</name>
    <dbReference type="NCBI Taxonomy" id="552546"/>
    <lineage>
        <taxon>Bacteria</taxon>
        <taxon>Pseudomonadati</taxon>
        <taxon>Bacteroidota</taxon>
        <taxon>Flavobacteriia</taxon>
        <taxon>Flavobacteriales</taxon>
        <taxon>Flavobacteriaceae</taxon>
        <taxon>Flagellimonas</taxon>
    </lineage>
</organism>
<proteinExistence type="predicted"/>
<dbReference type="EMBL" id="JJMP01000010">
    <property type="protein sequence ID" value="RYC50412.1"/>
    <property type="molecule type" value="Genomic_DNA"/>
</dbReference>
<keyword evidence="9" id="KW-1185">Reference proteome</keyword>
<keyword evidence="5 6" id="KW-0472">Membrane</keyword>
<keyword evidence="4 6" id="KW-1133">Transmembrane helix</keyword>
<evidence type="ECO:0000256" key="1">
    <source>
        <dbReference type="ARBA" id="ARBA00004651"/>
    </source>
</evidence>
<evidence type="ECO:0000256" key="2">
    <source>
        <dbReference type="ARBA" id="ARBA00022475"/>
    </source>
</evidence>
<feature type="transmembrane region" description="Helical" evidence="6">
    <location>
        <begin position="6"/>
        <end position="23"/>
    </location>
</feature>
<comment type="caution">
    <text evidence="8">The sequence shown here is derived from an EMBL/GenBank/DDBJ whole genome shotgun (WGS) entry which is preliminary data.</text>
</comment>
<evidence type="ECO:0000313" key="9">
    <source>
        <dbReference type="Proteomes" id="UP000290261"/>
    </source>
</evidence>
<name>A0A444VI29_9FLAO</name>
<dbReference type="InterPro" id="IPR051539">
    <property type="entry name" value="T4SS-coupling_protein"/>
</dbReference>
<dbReference type="AlphaFoldDB" id="A0A444VI29"/>
<dbReference type="InterPro" id="IPR032689">
    <property type="entry name" value="TraG-D_C"/>
</dbReference>
<dbReference type="GO" id="GO:0005886">
    <property type="term" value="C:plasma membrane"/>
    <property type="evidence" value="ECO:0007669"/>
    <property type="project" value="UniProtKB-SubCell"/>
</dbReference>
<dbReference type="Gene3D" id="3.40.50.300">
    <property type="entry name" value="P-loop containing nucleotide triphosphate hydrolases"/>
    <property type="match status" value="1"/>
</dbReference>
<dbReference type="PANTHER" id="PTHR37937">
    <property type="entry name" value="CONJUGATIVE TRANSFER: DNA TRANSPORT"/>
    <property type="match status" value="1"/>
</dbReference>
<protein>
    <submittedName>
        <fullName evidence="8">Mobilization protein</fullName>
    </submittedName>
</protein>
<comment type="subcellular location">
    <subcellularLocation>
        <location evidence="1">Cell membrane</location>
        <topology evidence="1">Multi-pass membrane protein</topology>
    </subcellularLocation>
</comment>
<reference evidence="8 9" key="1">
    <citation type="submission" date="2014-04" db="EMBL/GenBank/DDBJ databases">
        <title>Whole genome of Muricauda olearia.</title>
        <authorList>
            <person name="Zhang X.-H."/>
            <person name="Tang K."/>
        </authorList>
    </citation>
    <scope>NUCLEOTIDE SEQUENCE [LARGE SCALE GENOMIC DNA]</scope>
    <source>
        <strain evidence="8 9">Th120</strain>
    </source>
</reference>